<keyword evidence="16" id="KW-0175">Coiled coil</keyword>
<keyword evidence="20" id="KW-1185">Reference proteome</keyword>
<evidence type="ECO:0000256" key="8">
    <source>
        <dbReference type="ARBA" id="ARBA00022679"/>
    </source>
</evidence>
<dbReference type="Gene3D" id="1.20.5.1930">
    <property type="match status" value="1"/>
</dbReference>
<evidence type="ECO:0000259" key="18">
    <source>
        <dbReference type="PROSITE" id="PS50109"/>
    </source>
</evidence>
<dbReference type="InterPro" id="IPR003594">
    <property type="entry name" value="HATPase_dom"/>
</dbReference>
<keyword evidence="13" id="KW-0411">Iron-sulfur</keyword>
<evidence type="ECO:0000256" key="7">
    <source>
        <dbReference type="ARBA" id="ARBA00022490"/>
    </source>
</evidence>
<dbReference type="PANTHER" id="PTHR24421">
    <property type="entry name" value="NITRATE/NITRITE SENSOR PROTEIN NARX-RELATED"/>
    <property type="match status" value="1"/>
</dbReference>
<dbReference type="CDD" id="cd16917">
    <property type="entry name" value="HATPase_UhpB-NarQ-NarX-like"/>
    <property type="match status" value="1"/>
</dbReference>
<evidence type="ECO:0000256" key="17">
    <source>
        <dbReference type="SAM" id="Phobius"/>
    </source>
</evidence>
<evidence type="ECO:0000256" key="11">
    <source>
        <dbReference type="ARBA" id="ARBA00023004"/>
    </source>
</evidence>
<evidence type="ECO:0000256" key="13">
    <source>
        <dbReference type="ARBA" id="ARBA00023014"/>
    </source>
</evidence>
<dbReference type="Pfam" id="PF02518">
    <property type="entry name" value="HATPase_c"/>
    <property type="match status" value="1"/>
</dbReference>
<dbReference type="Gene3D" id="1.25.40.10">
    <property type="entry name" value="Tetratricopeptide repeat domain"/>
    <property type="match status" value="1"/>
</dbReference>
<proteinExistence type="predicted"/>
<keyword evidence="11" id="KW-0408">Iron</keyword>
<protein>
    <recommendedName>
        <fullName evidence="5">Oxygen sensor histidine kinase NreB</fullName>
        <ecNumber evidence="4">2.7.13.3</ecNumber>
    </recommendedName>
    <alternativeName>
        <fullName evidence="15">Nitrogen regulation protein B</fullName>
    </alternativeName>
</protein>
<feature type="transmembrane region" description="Helical" evidence="17">
    <location>
        <begin position="411"/>
        <end position="429"/>
    </location>
</feature>
<evidence type="ECO:0000256" key="3">
    <source>
        <dbReference type="ARBA" id="ARBA00004496"/>
    </source>
</evidence>
<keyword evidence="7" id="KW-0963">Cytoplasm</keyword>
<dbReference type="InterPro" id="IPR036890">
    <property type="entry name" value="HATPase_C_sf"/>
</dbReference>
<dbReference type="EMBL" id="JAYLLN010000014">
    <property type="protein sequence ID" value="MEI5984708.1"/>
    <property type="molecule type" value="Genomic_DNA"/>
</dbReference>
<evidence type="ECO:0000256" key="14">
    <source>
        <dbReference type="ARBA" id="ARBA00024827"/>
    </source>
</evidence>
<comment type="function">
    <text evidence="14">Member of the two-component regulatory system NreB/NreC involved in the control of dissimilatory nitrate/nitrite reduction in response to oxygen. NreB functions as a direct oxygen sensor histidine kinase which is autophosphorylated, in the absence of oxygen, probably at the conserved histidine residue, and transfers its phosphate group probably to a conserved aspartate residue of NreC. NreB/NreC activates the expression of the nitrate (narGHJI) and nitrite (nir) reductase operons, as well as the putative nitrate transporter gene narT.</text>
</comment>
<dbReference type="InterPro" id="IPR050482">
    <property type="entry name" value="Sensor_HK_TwoCompSys"/>
</dbReference>
<keyword evidence="17" id="KW-0472">Membrane</keyword>
<dbReference type="RefSeq" id="WP_134776092.1">
    <property type="nucleotide sequence ID" value="NZ_JAYLLN010000014.1"/>
</dbReference>
<reference evidence="19 20" key="1">
    <citation type="submission" date="2024-01" db="EMBL/GenBank/DDBJ databases">
        <title>Sphingobacterium tenebrionis sp. nov., a novel endophyte isolated from tenebrio molitor intestines.</title>
        <authorList>
            <person name="Zhang C."/>
        </authorList>
    </citation>
    <scope>NUCLEOTIDE SEQUENCE [LARGE SCALE GENOMIC DNA]</scope>
    <source>
        <strain evidence="19 20">PU5-4</strain>
    </source>
</reference>
<comment type="subcellular location">
    <subcellularLocation>
        <location evidence="3">Cytoplasm</location>
    </subcellularLocation>
</comment>
<evidence type="ECO:0000256" key="12">
    <source>
        <dbReference type="ARBA" id="ARBA00023012"/>
    </source>
</evidence>
<dbReference type="PRINTS" id="PR00344">
    <property type="entry name" value="BCTRLSENSOR"/>
</dbReference>
<dbReference type="SMART" id="SM00387">
    <property type="entry name" value="HATPase_c"/>
    <property type="match status" value="1"/>
</dbReference>
<evidence type="ECO:0000256" key="2">
    <source>
        <dbReference type="ARBA" id="ARBA00001966"/>
    </source>
</evidence>
<keyword evidence="9" id="KW-0479">Metal-binding</keyword>
<dbReference type="EC" id="2.7.13.3" evidence="4"/>
<evidence type="ECO:0000256" key="4">
    <source>
        <dbReference type="ARBA" id="ARBA00012438"/>
    </source>
</evidence>
<comment type="catalytic activity">
    <reaction evidence="1">
        <text>ATP + protein L-histidine = ADP + protein N-phospho-L-histidine.</text>
        <dbReference type="EC" id="2.7.13.3"/>
    </reaction>
</comment>
<feature type="coiled-coil region" evidence="16">
    <location>
        <begin position="439"/>
        <end position="500"/>
    </location>
</feature>
<dbReference type="SUPFAM" id="SSF55874">
    <property type="entry name" value="ATPase domain of HSP90 chaperone/DNA topoisomerase II/histidine kinase"/>
    <property type="match status" value="1"/>
</dbReference>
<dbReference type="InterPro" id="IPR005467">
    <property type="entry name" value="His_kinase_dom"/>
</dbReference>
<dbReference type="InterPro" id="IPR004358">
    <property type="entry name" value="Sig_transdc_His_kin-like_C"/>
</dbReference>
<accession>A0ABU8I5C3</accession>
<keyword evidence="6" id="KW-0004">4Fe-4S</keyword>
<dbReference type="Gene3D" id="3.30.565.10">
    <property type="entry name" value="Histidine kinase-like ATPase, C-terminal domain"/>
    <property type="match status" value="1"/>
</dbReference>
<dbReference type="InterPro" id="IPR011712">
    <property type="entry name" value="Sig_transdc_His_kin_sub3_dim/P"/>
</dbReference>
<sequence>MPLKKIGLFLIMCLLMGLDVLAIQGDLIPYQKEIDSLKKDYSLQKDPLKKAKTVYELSFFYSYSDSSQSKAYLEQGLQLSKNSDLWLAIGKVYEGAFYMDYDLEKGIRIFREAEKALQQFQDPLAYYYRAKSLSNMATIYQWQDKQLEMMDVLMKEALPASLKAKDDVLIGNVHYKIGLNFWNNIQYSNANKYLLLAIQHMEKGNYDVWILEESYKMLILSQCSLGLLKEAKSTLAKYEKFVKANAGEIPISNYYYNQAVYYRFSKQYDSAVAAMNNAISAFKSEKLTDIREISSLYFQLSLIQYDQGDYKAALNSLQLSEKAYNGRDFQFFQDSVNMAVRYYMIYEKLGEHKNAFEWSKKYIELRDTLFERRIRESILDYEVKYKTLEKEKEINGLKADKEKSDLIIRNTWIIAALILMIILIILYFLSKSQQKNRRLLALDAMLQGEEKERNRLSRDLHDGLGSVLASIKYKMLDVDKSKQEEKVDEMLNEMDFAITEMRRISLNLMPEALRRFGLQVSLEDLCKSLQNSNTQIELQLYGELNSLSHDKQTHIYRIVQELLNNSLKHGHPQHILVQCSLEEHAILITVEDDGAGFDVDLMEKEENEGSGLKNVKTRINYLHGTMDVQSQPGKGTTINIELPFKHSGKPKTN</sequence>
<dbReference type="GO" id="GO:0016301">
    <property type="term" value="F:kinase activity"/>
    <property type="evidence" value="ECO:0007669"/>
    <property type="project" value="UniProtKB-KW"/>
</dbReference>
<dbReference type="Proteomes" id="UP001363035">
    <property type="component" value="Unassembled WGS sequence"/>
</dbReference>
<comment type="caution">
    <text evidence="19">The sequence shown here is derived from an EMBL/GenBank/DDBJ whole genome shotgun (WGS) entry which is preliminary data.</text>
</comment>
<name>A0ABU8I5C3_9SPHI</name>
<evidence type="ECO:0000256" key="10">
    <source>
        <dbReference type="ARBA" id="ARBA00022777"/>
    </source>
</evidence>
<keyword evidence="8" id="KW-0808">Transferase</keyword>
<evidence type="ECO:0000256" key="6">
    <source>
        <dbReference type="ARBA" id="ARBA00022485"/>
    </source>
</evidence>
<dbReference type="InterPro" id="IPR011990">
    <property type="entry name" value="TPR-like_helical_dom_sf"/>
</dbReference>
<evidence type="ECO:0000256" key="9">
    <source>
        <dbReference type="ARBA" id="ARBA00022723"/>
    </source>
</evidence>
<organism evidence="19 20">
    <name type="scientific">Sphingobacterium tenebrionis</name>
    <dbReference type="NCBI Taxonomy" id="3111775"/>
    <lineage>
        <taxon>Bacteria</taxon>
        <taxon>Pseudomonadati</taxon>
        <taxon>Bacteroidota</taxon>
        <taxon>Sphingobacteriia</taxon>
        <taxon>Sphingobacteriales</taxon>
        <taxon>Sphingobacteriaceae</taxon>
        <taxon>Sphingobacterium</taxon>
    </lineage>
</organism>
<keyword evidence="17" id="KW-1133">Transmembrane helix</keyword>
<dbReference type="Pfam" id="PF07730">
    <property type="entry name" value="HisKA_3"/>
    <property type="match status" value="1"/>
</dbReference>
<evidence type="ECO:0000313" key="19">
    <source>
        <dbReference type="EMBL" id="MEI5984708.1"/>
    </source>
</evidence>
<feature type="domain" description="Histidine kinase" evidence="18">
    <location>
        <begin position="455"/>
        <end position="646"/>
    </location>
</feature>
<keyword evidence="10 19" id="KW-0418">Kinase</keyword>
<evidence type="ECO:0000256" key="5">
    <source>
        <dbReference type="ARBA" id="ARBA00017322"/>
    </source>
</evidence>
<gene>
    <name evidence="19" type="ORF">VJ786_07325</name>
</gene>
<dbReference type="SUPFAM" id="SSF48452">
    <property type="entry name" value="TPR-like"/>
    <property type="match status" value="1"/>
</dbReference>
<keyword evidence="12" id="KW-0902">Two-component regulatory system</keyword>
<evidence type="ECO:0000256" key="15">
    <source>
        <dbReference type="ARBA" id="ARBA00030800"/>
    </source>
</evidence>
<keyword evidence="17" id="KW-0812">Transmembrane</keyword>
<dbReference type="PROSITE" id="PS50109">
    <property type="entry name" value="HIS_KIN"/>
    <property type="match status" value="1"/>
</dbReference>
<evidence type="ECO:0000313" key="20">
    <source>
        <dbReference type="Proteomes" id="UP001363035"/>
    </source>
</evidence>
<comment type="cofactor">
    <cofactor evidence="2">
        <name>[4Fe-4S] cluster</name>
        <dbReference type="ChEBI" id="CHEBI:49883"/>
    </cofactor>
</comment>
<evidence type="ECO:0000256" key="16">
    <source>
        <dbReference type="SAM" id="Coils"/>
    </source>
</evidence>
<evidence type="ECO:0000256" key="1">
    <source>
        <dbReference type="ARBA" id="ARBA00000085"/>
    </source>
</evidence>